<feature type="region of interest" description="Disordered" evidence="1">
    <location>
        <begin position="1"/>
        <end position="20"/>
    </location>
</feature>
<keyword evidence="3" id="KW-1185">Reference proteome</keyword>
<evidence type="ECO:0000313" key="3">
    <source>
        <dbReference type="Proteomes" id="UP000479710"/>
    </source>
</evidence>
<dbReference type="EMBL" id="SPHZ02000003">
    <property type="protein sequence ID" value="KAF0927585.1"/>
    <property type="molecule type" value="Genomic_DNA"/>
</dbReference>
<gene>
    <name evidence="2" type="ORF">E2562_034470</name>
</gene>
<organism evidence="2 3">
    <name type="scientific">Oryza meyeriana var. granulata</name>
    <dbReference type="NCBI Taxonomy" id="110450"/>
    <lineage>
        <taxon>Eukaryota</taxon>
        <taxon>Viridiplantae</taxon>
        <taxon>Streptophyta</taxon>
        <taxon>Embryophyta</taxon>
        <taxon>Tracheophyta</taxon>
        <taxon>Spermatophyta</taxon>
        <taxon>Magnoliopsida</taxon>
        <taxon>Liliopsida</taxon>
        <taxon>Poales</taxon>
        <taxon>Poaceae</taxon>
        <taxon>BOP clade</taxon>
        <taxon>Oryzoideae</taxon>
        <taxon>Oryzeae</taxon>
        <taxon>Oryzinae</taxon>
        <taxon>Oryza</taxon>
        <taxon>Oryza meyeriana</taxon>
    </lineage>
</organism>
<dbReference type="Proteomes" id="UP000479710">
    <property type="component" value="Unassembled WGS sequence"/>
</dbReference>
<sequence>MEPESDRGMMRSVVDPSGTTILRSCPPTTVVAILRRRGMVVEAMVRVVAATSRGVDAQTAPSSCHCRGMQVQACDC</sequence>
<proteinExistence type="predicted"/>
<evidence type="ECO:0000313" key="2">
    <source>
        <dbReference type="EMBL" id="KAF0927585.1"/>
    </source>
</evidence>
<name>A0A6G1ESK9_9ORYZ</name>
<reference evidence="2 3" key="1">
    <citation type="submission" date="2019-11" db="EMBL/GenBank/DDBJ databases">
        <title>Whole genome sequence of Oryza granulata.</title>
        <authorList>
            <person name="Li W."/>
        </authorList>
    </citation>
    <scope>NUCLEOTIDE SEQUENCE [LARGE SCALE GENOMIC DNA]</scope>
    <source>
        <strain evidence="3">cv. Menghai</strain>
        <tissue evidence="2">Leaf</tissue>
    </source>
</reference>
<protein>
    <submittedName>
        <fullName evidence="2">Uncharacterized protein</fullName>
    </submittedName>
</protein>
<evidence type="ECO:0000256" key="1">
    <source>
        <dbReference type="SAM" id="MobiDB-lite"/>
    </source>
</evidence>
<comment type="caution">
    <text evidence="2">The sequence shown here is derived from an EMBL/GenBank/DDBJ whole genome shotgun (WGS) entry which is preliminary data.</text>
</comment>
<dbReference type="AlphaFoldDB" id="A0A6G1ESK9"/>
<accession>A0A6G1ESK9</accession>